<evidence type="ECO:0000313" key="2">
    <source>
        <dbReference type="Proteomes" id="UP000177187"/>
    </source>
</evidence>
<proteinExistence type="predicted"/>
<reference evidence="1 2" key="1">
    <citation type="journal article" date="2016" name="Nat. Commun.">
        <title>Thousands of microbial genomes shed light on interconnected biogeochemical processes in an aquifer system.</title>
        <authorList>
            <person name="Anantharaman K."/>
            <person name="Brown C.T."/>
            <person name="Hug L.A."/>
            <person name="Sharon I."/>
            <person name="Castelle C.J."/>
            <person name="Probst A.J."/>
            <person name="Thomas B.C."/>
            <person name="Singh A."/>
            <person name="Wilkins M.J."/>
            <person name="Karaoz U."/>
            <person name="Brodie E.L."/>
            <person name="Williams K.H."/>
            <person name="Hubbard S.S."/>
            <person name="Banfield J.F."/>
        </authorList>
    </citation>
    <scope>NUCLEOTIDE SEQUENCE [LARGE SCALE GENOMIC DNA]</scope>
</reference>
<protein>
    <submittedName>
        <fullName evidence="1">Uncharacterized protein</fullName>
    </submittedName>
</protein>
<dbReference type="Proteomes" id="UP000177187">
    <property type="component" value="Unassembled WGS sequence"/>
</dbReference>
<evidence type="ECO:0000313" key="1">
    <source>
        <dbReference type="EMBL" id="OGD72420.1"/>
    </source>
</evidence>
<gene>
    <name evidence="1" type="ORF">A2Y64_04940</name>
</gene>
<dbReference type="STRING" id="1817816.A2Y64_04940"/>
<comment type="caution">
    <text evidence="1">The sequence shown here is derived from an EMBL/GenBank/DDBJ whole genome shotgun (WGS) entry which is preliminary data.</text>
</comment>
<dbReference type="EMBL" id="MFAF01000122">
    <property type="protein sequence ID" value="OGD72420.1"/>
    <property type="molecule type" value="Genomic_DNA"/>
</dbReference>
<sequence>MVIILEGLLILPGHNDNIELDGEVYHVQSEARGDADSPYIVTLVFVAGGIVYRRKTEWLGAVDSDEALAQFKELLMDQHRSVISQIKSNTLKRVSIEEQKQIEMDERELIARFLDEWASE</sequence>
<name>A0A1F5EYI7_9BACT</name>
<dbReference type="AlphaFoldDB" id="A0A1F5EYI7"/>
<organism evidence="1 2">
    <name type="scientific">Candidatus Coatesbacteria bacterium RBG_13_66_14</name>
    <dbReference type="NCBI Taxonomy" id="1817816"/>
    <lineage>
        <taxon>Bacteria</taxon>
        <taxon>Candidatus Coatesiibacteriota</taxon>
    </lineage>
</organism>
<accession>A0A1F5EYI7</accession>